<comment type="subcellular location">
    <subcellularLocation>
        <location evidence="1">Mitochondrion inner membrane</location>
    </subcellularLocation>
</comment>
<feature type="domain" description="Peptidase S26" evidence="8">
    <location>
        <begin position="100"/>
        <end position="139"/>
    </location>
</feature>
<dbReference type="EnsemblMetazoa" id="RPRC010205-RA">
    <property type="protein sequence ID" value="RPRC010205-PA"/>
    <property type="gene ID" value="RPRC010205"/>
</dbReference>
<evidence type="ECO:0000256" key="1">
    <source>
        <dbReference type="ARBA" id="ARBA00004273"/>
    </source>
</evidence>
<evidence type="ECO:0000256" key="6">
    <source>
        <dbReference type="ARBA" id="ARBA00023136"/>
    </source>
</evidence>
<dbReference type="PANTHER" id="PTHR12383:SF16">
    <property type="entry name" value="MITOCHONDRIAL INNER MEMBRANE PROTEASE SUBUNIT 1"/>
    <property type="match status" value="1"/>
</dbReference>
<dbReference type="OMA" id="LCKGPSM"/>
<evidence type="ECO:0000256" key="3">
    <source>
        <dbReference type="ARBA" id="ARBA00022792"/>
    </source>
</evidence>
<sequence>MALLLKQCKKLCGRLLQAVCIAHCTLEHVADLIVCCGPSMEPTLFTDNVVLCEHLSKRRRGFVKGDIVISRSMTAPELYICKRVTGVAGDYVWSGYSYTVVPRGHIWLEGDNATNSTDSREYGPVPLALVRGRVILRLWPLTDI</sequence>
<evidence type="ECO:0000259" key="8">
    <source>
        <dbReference type="Pfam" id="PF10502"/>
    </source>
</evidence>
<evidence type="ECO:0000256" key="2">
    <source>
        <dbReference type="ARBA" id="ARBA00011805"/>
    </source>
</evidence>
<evidence type="ECO:0000313" key="10">
    <source>
        <dbReference type="Proteomes" id="UP000015103"/>
    </source>
</evidence>
<dbReference type="eggNOG" id="KOG0171">
    <property type="taxonomic scope" value="Eukaryota"/>
</dbReference>
<dbReference type="InterPro" id="IPR019533">
    <property type="entry name" value="Peptidase_S26"/>
</dbReference>
<dbReference type="PANTHER" id="PTHR12383">
    <property type="entry name" value="PROTEASE FAMILY S26 MITOCHONDRIAL INNER MEMBRANE PROTEASE-RELATED"/>
    <property type="match status" value="1"/>
</dbReference>
<dbReference type="Gene3D" id="2.10.109.10">
    <property type="entry name" value="Umud Fragment, subunit A"/>
    <property type="match status" value="1"/>
</dbReference>
<keyword evidence="5" id="KW-0496">Mitochondrion</keyword>
<dbReference type="HOGENOM" id="CLU_028723_4_3_1"/>
<dbReference type="GO" id="GO:0006627">
    <property type="term" value="P:protein processing involved in protein targeting to mitochondrion"/>
    <property type="evidence" value="ECO:0007669"/>
    <property type="project" value="TreeGrafter"/>
</dbReference>
<dbReference type="InterPro" id="IPR000223">
    <property type="entry name" value="Pept_S26A_signal_pept_1"/>
</dbReference>
<comment type="subunit">
    <text evidence="2">Heterodimer of 2 subunits, IMMPL1 and IMMPL2.</text>
</comment>
<evidence type="ECO:0000256" key="5">
    <source>
        <dbReference type="ARBA" id="ARBA00023128"/>
    </source>
</evidence>
<dbReference type="CDD" id="cd06530">
    <property type="entry name" value="S26_SPase_I"/>
    <property type="match status" value="1"/>
</dbReference>
<dbReference type="AlphaFoldDB" id="T1I1N5"/>
<dbReference type="InterPro" id="IPR052064">
    <property type="entry name" value="Mito_IMP1_subunit"/>
</dbReference>
<dbReference type="STRING" id="13249.T1I1N5"/>
<comment type="similarity">
    <text evidence="7">Belongs to the peptidase S26 family. IMP1 subfamily.</text>
</comment>
<organism evidence="9 10">
    <name type="scientific">Rhodnius prolixus</name>
    <name type="common">Triatomid bug</name>
    <dbReference type="NCBI Taxonomy" id="13249"/>
    <lineage>
        <taxon>Eukaryota</taxon>
        <taxon>Metazoa</taxon>
        <taxon>Ecdysozoa</taxon>
        <taxon>Arthropoda</taxon>
        <taxon>Hexapoda</taxon>
        <taxon>Insecta</taxon>
        <taxon>Pterygota</taxon>
        <taxon>Neoptera</taxon>
        <taxon>Paraneoptera</taxon>
        <taxon>Hemiptera</taxon>
        <taxon>Heteroptera</taxon>
        <taxon>Panheteroptera</taxon>
        <taxon>Cimicomorpha</taxon>
        <taxon>Reduviidae</taxon>
        <taxon>Triatominae</taxon>
        <taxon>Rhodnius</taxon>
    </lineage>
</organism>
<dbReference type="VEuPathDB" id="VectorBase:RPRC010205"/>
<dbReference type="Pfam" id="PF10502">
    <property type="entry name" value="Peptidase_S26"/>
    <property type="match status" value="2"/>
</dbReference>
<keyword evidence="4" id="KW-0378">Hydrolase</keyword>
<reference evidence="9" key="1">
    <citation type="submission" date="2015-05" db="UniProtKB">
        <authorList>
            <consortium name="EnsemblMetazoa"/>
        </authorList>
    </citation>
    <scope>IDENTIFICATION</scope>
</reference>
<dbReference type="InParanoid" id="T1I1N5"/>
<feature type="domain" description="Peptidase S26" evidence="8">
    <location>
        <begin position="13"/>
        <end position="93"/>
    </location>
</feature>
<dbReference type="GO" id="GO:0004252">
    <property type="term" value="F:serine-type endopeptidase activity"/>
    <property type="evidence" value="ECO:0007669"/>
    <property type="project" value="InterPro"/>
</dbReference>
<accession>T1I1N5</accession>
<dbReference type="GO" id="GO:0006465">
    <property type="term" value="P:signal peptide processing"/>
    <property type="evidence" value="ECO:0007669"/>
    <property type="project" value="InterPro"/>
</dbReference>
<proteinExistence type="inferred from homology"/>
<name>T1I1N5_RHOPR</name>
<dbReference type="GO" id="GO:0042720">
    <property type="term" value="C:mitochondrial inner membrane peptidase complex"/>
    <property type="evidence" value="ECO:0007669"/>
    <property type="project" value="TreeGrafter"/>
</dbReference>
<dbReference type="EMBL" id="ACPB03008065">
    <property type="status" value="NOT_ANNOTATED_CDS"/>
    <property type="molecule type" value="Genomic_DNA"/>
</dbReference>
<dbReference type="FunCoup" id="T1I1N5">
    <property type="interactions" value="1025"/>
</dbReference>
<protein>
    <submittedName>
        <fullName evidence="9">Peptidase_S24 domain-containing protein</fullName>
    </submittedName>
</protein>
<dbReference type="SUPFAM" id="SSF51306">
    <property type="entry name" value="LexA/Signal peptidase"/>
    <property type="match status" value="1"/>
</dbReference>
<dbReference type="Proteomes" id="UP000015103">
    <property type="component" value="Unassembled WGS sequence"/>
</dbReference>
<keyword evidence="6" id="KW-0472">Membrane</keyword>
<evidence type="ECO:0000256" key="7">
    <source>
        <dbReference type="ARBA" id="ARBA00038445"/>
    </source>
</evidence>
<keyword evidence="3" id="KW-0999">Mitochondrion inner membrane</keyword>
<evidence type="ECO:0000256" key="4">
    <source>
        <dbReference type="ARBA" id="ARBA00022801"/>
    </source>
</evidence>
<dbReference type="InterPro" id="IPR036286">
    <property type="entry name" value="LexA/Signal_pep-like_sf"/>
</dbReference>
<evidence type="ECO:0000313" key="9">
    <source>
        <dbReference type="EnsemblMetazoa" id="RPRC010205-PA"/>
    </source>
</evidence>
<keyword evidence="10" id="KW-1185">Reference proteome</keyword>
<dbReference type="PRINTS" id="PR00727">
    <property type="entry name" value="LEADERPTASE"/>
</dbReference>